<evidence type="ECO:0000313" key="1">
    <source>
        <dbReference type="EMBL" id="EAR10480.1"/>
    </source>
</evidence>
<dbReference type="EMBL" id="AAOE01000004">
    <property type="protein sequence ID" value="EAR10480.1"/>
    <property type="molecule type" value="Genomic_DNA"/>
</dbReference>
<dbReference type="STRING" id="314283.MED297_01625"/>
<reference evidence="1 2" key="1">
    <citation type="submission" date="2006-02" db="EMBL/GenBank/DDBJ databases">
        <authorList>
            <person name="Pinhassi J."/>
            <person name="Pedros-Alio C."/>
            <person name="Ferriera S."/>
            <person name="Johnson J."/>
            <person name="Kravitz S."/>
            <person name="Halpern A."/>
            <person name="Remington K."/>
            <person name="Beeson K."/>
            <person name="Tran B."/>
            <person name="Rogers Y.-H."/>
            <person name="Friedman R."/>
            <person name="Venter J.C."/>
        </authorList>
    </citation>
    <scope>NUCLEOTIDE SEQUENCE [LARGE SCALE GENOMIC DNA]</scope>
    <source>
        <strain evidence="1 2">MED297</strain>
    </source>
</reference>
<evidence type="ECO:0008006" key="3">
    <source>
        <dbReference type="Google" id="ProtNLM"/>
    </source>
</evidence>
<gene>
    <name evidence="1" type="ORF">MED297_01625</name>
</gene>
<proteinExistence type="predicted"/>
<comment type="caution">
    <text evidence="1">The sequence shown here is derived from an EMBL/GenBank/DDBJ whole genome shotgun (WGS) entry which is preliminary data.</text>
</comment>
<organism evidence="1 2">
    <name type="scientific">Reinekea blandensis MED297</name>
    <dbReference type="NCBI Taxonomy" id="314283"/>
    <lineage>
        <taxon>Bacteria</taxon>
        <taxon>Pseudomonadati</taxon>
        <taxon>Pseudomonadota</taxon>
        <taxon>Gammaproteobacteria</taxon>
        <taxon>Oceanospirillales</taxon>
        <taxon>Saccharospirillaceae</taxon>
        <taxon>Reinekea</taxon>
    </lineage>
</organism>
<dbReference type="Proteomes" id="UP000005953">
    <property type="component" value="Unassembled WGS sequence"/>
</dbReference>
<dbReference type="HOGENOM" id="CLU_045082_0_0_6"/>
<keyword evidence="2" id="KW-1185">Reference proteome</keyword>
<dbReference type="Pfam" id="PF18982">
    <property type="entry name" value="JetA"/>
    <property type="match status" value="1"/>
</dbReference>
<dbReference type="AlphaFoldDB" id="A4BBZ5"/>
<name>A4BBZ5_9GAMM</name>
<sequence>MFFDQNRVQFFRPLTSKYREQVVECLRELYRRLYTSSSADYGHALTRDDVIETFSAALVRAPVLQTDDDDTEGRFRTSREQAGWVLNQLLEFGWLEKQVDEATLQSSFNFSRFGRTFTEPFVATDASQVRTRHRNTRNVRNAMSSFLENGEAYDLLDAWEYSERIISDFTDVIAELDDRKRSLVQQMENQVMIQQATNDFFDFMEKRFQPDLAIRLSADNVEKYRNEISQKIQQIRQQDKGFKQQAERRLRELLPDMVQDGQSVLWMVLDSIEHRLQAASDIMLPALRRSLQSFTKRADIIIRQMNYLASSTHNDMVQVLQQFTEKPITEQEALLDRASQLMSVPQIGLLDPAHMRLHNRRIQRSLALDVVPDSDEEFDRDAHKELVVQQWLDQAFLINDNQVREFLVRHLMAGESIRTDDLPVRSAADLLNLSHAIEVGSANSLSSELLFDVTYVGDAPVATEYFTQQDLFEIRLRDASVPASEESPHAS</sequence>
<dbReference type="OrthoDB" id="8881537at2"/>
<accession>A4BBZ5</accession>
<protein>
    <recommendedName>
        <fullName evidence="3">Flagellar protein FliT</fullName>
    </recommendedName>
</protein>
<evidence type="ECO:0000313" key="2">
    <source>
        <dbReference type="Proteomes" id="UP000005953"/>
    </source>
</evidence>
<dbReference type="RefSeq" id="WP_008046774.1">
    <property type="nucleotide sequence ID" value="NZ_CH724153.1"/>
</dbReference>
<dbReference type="InterPro" id="IPR043773">
    <property type="entry name" value="JetA"/>
</dbReference>